<name>A0A165WRE0_9AGAM</name>
<keyword evidence="3" id="KW-1185">Reference proteome</keyword>
<keyword evidence="1" id="KW-1133">Transmembrane helix</keyword>
<gene>
    <name evidence="2" type="ORF">FIBSPDRAFT_703963</name>
</gene>
<feature type="transmembrane region" description="Helical" evidence="1">
    <location>
        <begin position="143"/>
        <end position="164"/>
    </location>
</feature>
<evidence type="ECO:0000313" key="3">
    <source>
        <dbReference type="Proteomes" id="UP000076532"/>
    </source>
</evidence>
<proteinExistence type="predicted"/>
<keyword evidence="1" id="KW-0812">Transmembrane</keyword>
<evidence type="ECO:0000256" key="1">
    <source>
        <dbReference type="SAM" id="Phobius"/>
    </source>
</evidence>
<evidence type="ECO:0000313" key="2">
    <source>
        <dbReference type="EMBL" id="KZP07839.1"/>
    </source>
</evidence>
<organism evidence="2 3">
    <name type="scientific">Athelia psychrophila</name>
    <dbReference type="NCBI Taxonomy" id="1759441"/>
    <lineage>
        <taxon>Eukaryota</taxon>
        <taxon>Fungi</taxon>
        <taxon>Dikarya</taxon>
        <taxon>Basidiomycota</taxon>
        <taxon>Agaricomycotina</taxon>
        <taxon>Agaricomycetes</taxon>
        <taxon>Agaricomycetidae</taxon>
        <taxon>Atheliales</taxon>
        <taxon>Atheliaceae</taxon>
        <taxon>Athelia</taxon>
    </lineage>
</organism>
<accession>A0A165WRE0</accession>
<keyword evidence="1" id="KW-0472">Membrane</keyword>
<protein>
    <submittedName>
        <fullName evidence="2">Uncharacterized protein</fullName>
    </submittedName>
</protein>
<dbReference type="STRING" id="436010.A0A165WRE0"/>
<dbReference type="Proteomes" id="UP000076532">
    <property type="component" value="Unassembled WGS sequence"/>
</dbReference>
<feature type="transmembrane region" description="Helical" evidence="1">
    <location>
        <begin position="12"/>
        <end position="31"/>
    </location>
</feature>
<dbReference type="OrthoDB" id="3230658at2759"/>
<feature type="transmembrane region" description="Helical" evidence="1">
    <location>
        <begin position="170"/>
        <end position="192"/>
    </location>
</feature>
<sequence length="193" mass="21185">VAPVAHCQALEYIICSFYEISLPATSLLFFFRVKAVYANGRVITFFFGTLWFAVLGLSILLMLAVQSDHIPNTQRCTEVVVREFVSVPTIIAAIYDTLVFIAISAQIVAHNLNGDTWAARMHSFVHGDGLYSLSRALLRGGQLYYIATIGISIVYTVLSLASSFPDELRLLFGPPAVALPSAMACYVFRAVLL</sequence>
<dbReference type="AlphaFoldDB" id="A0A165WRE0"/>
<feature type="non-terminal residue" evidence="2">
    <location>
        <position position="193"/>
    </location>
</feature>
<feature type="non-terminal residue" evidence="2">
    <location>
        <position position="1"/>
    </location>
</feature>
<reference evidence="2 3" key="1">
    <citation type="journal article" date="2016" name="Mol. Biol. Evol.">
        <title>Comparative Genomics of Early-Diverging Mushroom-Forming Fungi Provides Insights into the Origins of Lignocellulose Decay Capabilities.</title>
        <authorList>
            <person name="Nagy L.G."/>
            <person name="Riley R."/>
            <person name="Tritt A."/>
            <person name="Adam C."/>
            <person name="Daum C."/>
            <person name="Floudas D."/>
            <person name="Sun H."/>
            <person name="Yadav J.S."/>
            <person name="Pangilinan J."/>
            <person name="Larsson K.H."/>
            <person name="Matsuura K."/>
            <person name="Barry K."/>
            <person name="Labutti K."/>
            <person name="Kuo R."/>
            <person name="Ohm R.A."/>
            <person name="Bhattacharya S.S."/>
            <person name="Shirouzu T."/>
            <person name="Yoshinaga Y."/>
            <person name="Martin F.M."/>
            <person name="Grigoriev I.V."/>
            <person name="Hibbett D.S."/>
        </authorList>
    </citation>
    <scope>NUCLEOTIDE SEQUENCE [LARGE SCALE GENOMIC DNA]</scope>
    <source>
        <strain evidence="2 3">CBS 109695</strain>
    </source>
</reference>
<feature type="transmembrane region" description="Helical" evidence="1">
    <location>
        <begin position="43"/>
        <end position="65"/>
    </location>
</feature>
<dbReference type="EMBL" id="KV417739">
    <property type="protein sequence ID" value="KZP07839.1"/>
    <property type="molecule type" value="Genomic_DNA"/>
</dbReference>